<dbReference type="GO" id="GO:0016787">
    <property type="term" value="F:hydrolase activity"/>
    <property type="evidence" value="ECO:0007669"/>
    <property type="project" value="UniProtKB-KW"/>
</dbReference>
<dbReference type="PANTHER" id="PTHR43736:SF1">
    <property type="entry name" value="DIHYDRONEOPTERIN TRIPHOSPHATE DIPHOSPHATASE"/>
    <property type="match status" value="1"/>
</dbReference>
<dbReference type="Gene3D" id="3.90.79.10">
    <property type="entry name" value="Nucleoside Triphosphate Pyrophosphohydrolase"/>
    <property type="match status" value="1"/>
</dbReference>
<dbReference type="PROSITE" id="PS51462">
    <property type="entry name" value="NUDIX"/>
    <property type="match status" value="1"/>
</dbReference>
<evidence type="ECO:0000256" key="1">
    <source>
        <dbReference type="ARBA" id="ARBA00001946"/>
    </source>
</evidence>
<dbReference type="InterPro" id="IPR015797">
    <property type="entry name" value="NUDIX_hydrolase-like_dom_sf"/>
</dbReference>
<dbReference type="InterPro" id="IPR020476">
    <property type="entry name" value="Nudix_hydrolase"/>
</dbReference>
<comment type="similarity">
    <text evidence="3">Belongs to the Nudix hydrolase family.</text>
</comment>
<organism evidence="5 6">
    <name type="scientific">Gluconacetobacter johannae</name>
    <dbReference type="NCBI Taxonomy" id="112140"/>
    <lineage>
        <taxon>Bacteria</taxon>
        <taxon>Pseudomonadati</taxon>
        <taxon>Pseudomonadota</taxon>
        <taxon>Alphaproteobacteria</taxon>
        <taxon>Acetobacterales</taxon>
        <taxon>Acetobacteraceae</taxon>
        <taxon>Gluconacetobacter</taxon>
    </lineage>
</organism>
<dbReference type="InterPro" id="IPR000086">
    <property type="entry name" value="NUDIX_hydrolase_dom"/>
</dbReference>
<keyword evidence="6" id="KW-1185">Reference proteome</keyword>
<evidence type="ECO:0000313" key="6">
    <source>
        <dbReference type="Proteomes" id="UP000561066"/>
    </source>
</evidence>
<dbReference type="AlphaFoldDB" id="A0A7W4J939"/>
<evidence type="ECO:0000256" key="3">
    <source>
        <dbReference type="RuleBase" id="RU003476"/>
    </source>
</evidence>
<dbReference type="InterPro" id="IPR020084">
    <property type="entry name" value="NUDIX_hydrolase_CS"/>
</dbReference>
<feature type="domain" description="Nudix hydrolase" evidence="4">
    <location>
        <begin position="2"/>
        <end position="140"/>
    </location>
</feature>
<comment type="caution">
    <text evidence="5">The sequence shown here is derived from an EMBL/GenBank/DDBJ whole genome shotgun (WGS) entry which is preliminary data.</text>
</comment>
<dbReference type="RefSeq" id="WP_182944291.1">
    <property type="nucleotide sequence ID" value="NZ_JABEQH010000019.1"/>
</dbReference>
<accession>A0A7W4J939</accession>
<dbReference type="Pfam" id="PF00293">
    <property type="entry name" value="NUDIX"/>
    <property type="match status" value="1"/>
</dbReference>
<evidence type="ECO:0000256" key="2">
    <source>
        <dbReference type="ARBA" id="ARBA00022801"/>
    </source>
</evidence>
<dbReference type="PROSITE" id="PS00893">
    <property type="entry name" value="NUDIX_BOX"/>
    <property type="match status" value="1"/>
</dbReference>
<dbReference type="PRINTS" id="PR00502">
    <property type="entry name" value="NUDIXFAMILY"/>
</dbReference>
<proteinExistence type="inferred from homology"/>
<dbReference type="PANTHER" id="PTHR43736">
    <property type="entry name" value="ADP-RIBOSE PYROPHOSPHATASE"/>
    <property type="match status" value="1"/>
</dbReference>
<dbReference type="EMBL" id="JABEQH010000019">
    <property type="protein sequence ID" value="MBB2176949.1"/>
    <property type="molecule type" value="Genomic_DNA"/>
</dbReference>
<reference evidence="5 6" key="1">
    <citation type="submission" date="2020-04" db="EMBL/GenBank/DDBJ databases">
        <title>Description of novel Gluconacetobacter.</title>
        <authorList>
            <person name="Sombolestani A."/>
        </authorList>
    </citation>
    <scope>NUCLEOTIDE SEQUENCE [LARGE SCALE GENOMIC DNA]</scope>
    <source>
        <strain evidence="5 6">LMG 21312</strain>
    </source>
</reference>
<name>A0A7W4J939_9PROT</name>
<keyword evidence="2 3" id="KW-0378">Hydrolase</keyword>
<dbReference type="CDD" id="cd04673">
    <property type="entry name" value="NUDIX_ADPRase"/>
    <property type="match status" value="1"/>
</dbReference>
<evidence type="ECO:0000259" key="4">
    <source>
        <dbReference type="PROSITE" id="PS51462"/>
    </source>
</evidence>
<dbReference type="Proteomes" id="UP000561066">
    <property type="component" value="Unassembled WGS sequence"/>
</dbReference>
<evidence type="ECO:0000313" key="5">
    <source>
        <dbReference type="EMBL" id="MBB2176949.1"/>
    </source>
</evidence>
<dbReference type="SUPFAM" id="SSF55811">
    <property type="entry name" value="Nudix"/>
    <property type="match status" value="1"/>
</dbReference>
<comment type="cofactor">
    <cofactor evidence="1">
        <name>Mg(2+)</name>
        <dbReference type="ChEBI" id="CHEBI:18420"/>
    </cofactor>
</comment>
<sequence length="172" mass="17942">MSAPPPVSAAILSVVVRASHVLLIQRANPPDQGLWGFPGGRVERGETIMQAAERELREETGFDTQAQGVLTAFDVLDRDDAGAIRFHYVIVAVRCADTGGQAPCAADDALDVGWFTLDQIRAAPGRMSPGLLELATLALSDRGIAPWPTPAGRLHAAHASPAQASAAQAAAS</sequence>
<gene>
    <name evidence="5" type="ORF">HLH21_13625</name>
</gene>
<protein>
    <submittedName>
        <fullName evidence="5">NUDIX hydrolase</fullName>
    </submittedName>
</protein>